<evidence type="ECO:0000256" key="1">
    <source>
        <dbReference type="ARBA" id="ARBA00004651"/>
    </source>
</evidence>
<reference evidence="10" key="1">
    <citation type="submission" date="2019-01" db="EMBL/GenBank/DDBJ databases">
        <title>Cytophagaceae bacterium strain CAR-16.</title>
        <authorList>
            <person name="Chen W.-M."/>
        </authorList>
    </citation>
    <scope>NUCLEOTIDE SEQUENCE [LARGE SCALE GENOMIC DNA]</scope>
    <source>
        <strain evidence="10">CHR27</strain>
    </source>
</reference>
<keyword evidence="6 7" id="KW-0472">Membrane</keyword>
<feature type="transmembrane region" description="Helical" evidence="7">
    <location>
        <begin position="210"/>
        <end position="229"/>
    </location>
</feature>
<feature type="transmembrane region" description="Helical" evidence="7">
    <location>
        <begin position="369"/>
        <end position="388"/>
    </location>
</feature>
<dbReference type="InterPro" id="IPR036259">
    <property type="entry name" value="MFS_trans_sf"/>
</dbReference>
<evidence type="ECO:0000313" key="9">
    <source>
        <dbReference type="EMBL" id="RXR25171.1"/>
    </source>
</evidence>
<feature type="transmembrane region" description="Helical" evidence="7">
    <location>
        <begin position="121"/>
        <end position="140"/>
    </location>
</feature>
<dbReference type="PROSITE" id="PS50850">
    <property type="entry name" value="MFS"/>
    <property type="match status" value="1"/>
</dbReference>
<dbReference type="Gene3D" id="1.20.1720.10">
    <property type="entry name" value="Multidrug resistance protein D"/>
    <property type="match status" value="1"/>
</dbReference>
<dbReference type="NCBIfam" id="TIGR00711">
    <property type="entry name" value="efflux_EmrB"/>
    <property type="match status" value="1"/>
</dbReference>
<dbReference type="PANTHER" id="PTHR23501:SF174">
    <property type="entry name" value="MULTIDRUG EXPORT PROTEIN EMRB-RELATED"/>
    <property type="match status" value="1"/>
</dbReference>
<keyword evidence="5 7" id="KW-1133">Transmembrane helix</keyword>
<dbReference type="EMBL" id="SBKP01000023">
    <property type="protein sequence ID" value="RXR25171.1"/>
    <property type="molecule type" value="Genomic_DNA"/>
</dbReference>
<feature type="transmembrane region" description="Helical" evidence="7">
    <location>
        <begin position="62"/>
        <end position="82"/>
    </location>
</feature>
<comment type="subcellular location">
    <subcellularLocation>
        <location evidence="1">Cell membrane</location>
        <topology evidence="1">Multi-pass membrane protein</topology>
    </subcellularLocation>
</comment>
<feature type="transmembrane region" description="Helical" evidence="7">
    <location>
        <begin position="178"/>
        <end position="198"/>
    </location>
</feature>
<keyword evidence="3" id="KW-1003">Cell membrane</keyword>
<dbReference type="PANTHER" id="PTHR23501">
    <property type="entry name" value="MAJOR FACILITATOR SUPERFAMILY"/>
    <property type="match status" value="1"/>
</dbReference>
<feature type="transmembrane region" description="Helical" evidence="7">
    <location>
        <begin position="21"/>
        <end position="42"/>
    </location>
</feature>
<evidence type="ECO:0000256" key="6">
    <source>
        <dbReference type="ARBA" id="ARBA00023136"/>
    </source>
</evidence>
<evidence type="ECO:0000256" key="2">
    <source>
        <dbReference type="ARBA" id="ARBA00022448"/>
    </source>
</evidence>
<feature type="domain" description="Major facilitator superfamily (MFS) profile" evidence="8">
    <location>
        <begin position="24"/>
        <end position="507"/>
    </location>
</feature>
<dbReference type="GO" id="GO:0022857">
    <property type="term" value="F:transmembrane transporter activity"/>
    <property type="evidence" value="ECO:0007669"/>
    <property type="project" value="InterPro"/>
</dbReference>
<dbReference type="InterPro" id="IPR020846">
    <property type="entry name" value="MFS_dom"/>
</dbReference>
<organism evidence="9 10">
    <name type="scientific">Sphingobium fluviale</name>
    <dbReference type="NCBI Taxonomy" id="2506423"/>
    <lineage>
        <taxon>Bacteria</taxon>
        <taxon>Pseudomonadati</taxon>
        <taxon>Pseudomonadota</taxon>
        <taxon>Alphaproteobacteria</taxon>
        <taxon>Sphingomonadales</taxon>
        <taxon>Sphingomonadaceae</taxon>
        <taxon>Sphingobium</taxon>
    </lineage>
</organism>
<evidence type="ECO:0000313" key="10">
    <source>
        <dbReference type="Proteomes" id="UP000290958"/>
    </source>
</evidence>
<dbReference type="Pfam" id="PF07690">
    <property type="entry name" value="MFS_1"/>
    <property type="match status" value="1"/>
</dbReference>
<keyword evidence="2" id="KW-0813">Transport</keyword>
<keyword evidence="10" id="KW-1185">Reference proteome</keyword>
<feature type="transmembrane region" description="Helical" evidence="7">
    <location>
        <begin position="344"/>
        <end position="363"/>
    </location>
</feature>
<feature type="transmembrane region" description="Helical" evidence="7">
    <location>
        <begin position="310"/>
        <end position="332"/>
    </location>
</feature>
<dbReference type="InterPro" id="IPR011701">
    <property type="entry name" value="MFS"/>
</dbReference>
<feature type="transmembrane region" description="Helical" evidence="7">
    <location>
        <begin position="477"/>
        <end position="502"/>
    </location>
</feature>
<evidence type="ECO:0000256" key="7">
    <source>
        <dbReference type="SAM" id="Phobius"/>
    </source>
</evidence>
<gene>
    <name evidence="9" type="ORF">EQG66_14540</name>
</gene>
<evidence type="ECO:0000256" key="5">
    <source>
        <dbReference type="ARBA" id="ARBA00022989"/>
    </source>
</evidence>
<feature type="transmembrane region" description="Helical" evidence="7">
    <location>
        <begin position="147"/>
        <end position="166"/>
    </location>
</feature>
<dbReference type="Gene3D" id="1.20.1250.20">
    <property type="entry name" value="MFS general substrate transporter like domains"/>
    <property type="match status" value="1"/>
</dbReference>
<dbReference type="SUPFAM" id="SSF103473">
    <property type="entry name" value="MFS general substrate transporter"/>
    <property type="match status" value="1"/>
</dbReference>
<feature type="transmembrane region" description="Helical" evidence="7">
    <location>
        <begin position="241"/>
        <end position="262"/>
    </location>
</feature>
<dbReference type="CDD" id="cd17503">
    <property type="entry name" value="MFS_LmrB_MDR_like"/>
    <property type="match status" value="1"/>
</dbReference>
<accession>A0A4Q1KDX6</accession>
<sequence length="515" mass="54714">MADAVTRNKSSVAGPLTGTKLILAAILIGMGNFLVVLDTTIANVSIPHIAGSLGVSVTQATWVITSYAVAEAITVPLSGWLARRFGGQRVFISAYLAFAVLSLLCGLSGTLGMLIAGRVLLGLAGGMIIPLSQTLLLRIFPPEKAAVATIIWAMTTTVAPIAGPILGGTLSDNVGWEWIFFINVPIAAAGGLGLLYLFRGQIETVIKGHIDMVGLALLVIWVGALQIMLDEGRNHDWFAATEIQILAVIAAIGFAAFLIWELTEKHPIINLRIFRHRGFVASAMTYPVAFGAFFATVVLIPLWLQQNMGYTATWAGYAIAFIGIFAVLTSPIIGKAAEKIDPRLIVSIGLMGLGLISVYRMGFTPDMTFLQMAWPMLMTGPFLMMFFIPMTGICMASVDREEQADAAGISNFMRTLGGAFAASLVQTGWTSAARQNQTELVGAMTQGQATIDGMMADGMSHERATAMLSGMVEGQSVMLATLNMFAAIAMCFALGAVLIWFAPKPKGPIDMSGGH</sequence>
<dbReference type="RefSeq" id="WP_100240041.1">
    <property type="nucleotide sequence ID" value="NZ_SBKP01000023.1"/>
</dbReference>
<dbReference type="InterPro" id="IPR004638">
    <property type="entry name" value="EmrB-like"/>
</dbReference>
<dbReference type="Proteomes" id="UP000290958">
    <property type="component" value="Unassembled WGS sequence"/>
</dbReference>
<keyword evidence="4 7" id="KW-0812">Transmembrane</keyword>
<dbReference type="GO" id="GO:0005886">
    <property type="term" value="C:plasma membrane"/>
    <property type="evidence" value="ECO:0007669"/>
    <property type="project" value="UniProtKB-SubCell"/>
</dbReference>
<evidence type="ECO:0000259" key="8">
    <source>
        <dbReference type="PROSITE" id="PS50850"/>
    </source>
</evidence>
<comment type="caution">
    <text evidence="9">The sequence shown here is derived from an EMBL/GenBank/DDBJ whole genome shotgun (WGS) entry which is preliminary data.</text>
</comment>
<evidence type="ECO:0000256" key="4">
    <source>
        <dbReference type="ARBA" id="ARBA00022692"/>
    </source>
</evidence>
<feature type="transmembrane region" description="Helical" evidence="7">
    <location>
        <begin position="94"/>
        <end position="115"/>
    </location>
</feature>
<name>A0A4Q1KDX6_9SPHN</name>
<dbReference type="AlphaFoldDB" id="A0A4Q1KDX6"/>
<feature type="transmembrane region" description="Helical" evidence="7">
    <location>
        <begin position="283"/>
        <end position="304"/>
    </location>
</feature>
<protein>
    <submittedName>
        <fullName evidence="9">DHA2 family efflux MFS transporter permease subunit</fullName>
    </submittedName>
</protein>
<proteinExistence type="predicted"/>
<dbReference type="OrthoDB" id="9812221at2"/>
<evidence type="ECO:0000256" key="3">
    <source>
        <dbReference type="ARBA" id="ARBA00022475"/>
    </source>
</evidence>